<organism evidence="2 3">
    <name type="scientific">Paramecium sonneborni</name>
    <dbReference type="NCBI Taxonomy" id="65129"/>
    <lineage>
        <taxon>Eukaryota</taxon>
        <taxon>Sar</taxon>
        <taxon>Alveolata</taxon>
        <taxon>Ciliophora</taxon>
        <taxon>Intramacronucleata</taxon>
        <taxon>Oligohymenophorea</taxon>
        <taxon>Peniculida</taxon>
        <taxon>Parameciidae</taxon>
        <taxon>Paramecium</taxon>
    </lineage>
</organism>
<dbReference type="GO" id="GO:0005634">
    <property type="term" value="C:nucleus"/>
    <property type="evidence" value="ECO:0007669"/>
    <property type="project" value="TreeGrafter"/>
</dbReference>
<dbReference type="Pfam" id="PF00069">
    <property type="entry name" value="Pkinase"/>
    <property type="match status" value="1"/>
</dbReference>
<dbReference type="GO" id="GO:0005524">
    <property type="term" value="F:ATP binding"/>
    <property type="evidence" value="ECO:0007669"/>
    <property type="project" value="InterPro"/>
</dbReference>
<dbReference type="AlphaFoldDB" id="A0A8S1RHY1"/>
<dbReference type="PANTHER" id="PTHR44167">
    <property type="entry name" value="OVARIAN-SPECIFIC SERINE/THREONINE-PROTEIN KINASE LOK-RELATED"/>
    <property type="match status" value="1"/>
</dbReference>
<protein>
    <recommendedName>
        <fullName evidence="1">Protein kinase domain-containing protein</fullName>
    </recommendedName>
</protein>
<evidence type="ECO:0000259" key="1">
    <source>
        <dbReference type="SMART" id="SM00220"/>
    </source>
</evidence>
<reference evidence="2" key="1">
    <citation type="submission" date="2021-01" db="EMBL/GenBank/DDBJ databases">
        <authorList>
            <consortium name="Genoscope - CEA"/>
            <person name="William W."/>
        </authorList>
    </citation>
    <scope>NUCLEOTIDE SEQUENCE</scope>
</reference>
<dbReference type="Proteomes" id="UP000692954">
    <property type="component" value="Unassembled WGS sequence"/>
</dbReference>
<keyword evidence="3" id="KW-1185">Reference proteome</keyword>
<dbReference type="GO" id="GO:0004674">
    <property type="term" value="F:protein serine/threonine kinase activity"/>
    <property type="evidence" value="ECO:0007669"/>
    <property type="project" value="TreeGrafter"/>
</dbReference>
<dbReference type="GO" id="GO:0044773">
    <property type="term" value="P:mitotic DNA damage checkpoint signaling"/>
    <property type="evidence" value="ECO:0007669"/>
    <property type="project" value="TreeGrafter"/>
</dbReference>
<dbReference type="EMBL" id="CAJJDN010000171">
    <property type="protein sequence ID" value="CAD8126893.1"/>
    <property type="molecule type" value="Genomic_DNA"/>
</dbReference>
<sequence>MLTILHFDCQISSVSHIFTLYDDSIEIKGPQFLMEIAINYKIKIRWEISDKRILSLQIKDLLILANQDDLIQLKQHLDGRVIYLGIQNIYETMELLSAKENSKVCQLEERFTKACVCCKAMRKDAYEIEQLHQQILILYKLQQYSCFPKIYEVYESKTHIYIVQELMFKHLSVDLMHEEIQIIIYELLKIIKILIENKIYYSKIKLSNLMLDKKGNLKLVGFCCAQQTNEIDVENYLANIGNIMMNLYGVNDSFNSLPIIADKGNEFIVGLMNPNRDYRFSYEDAMKHEYITNIFCETNLIIKKSPNPKLITEVTESLTLYSRNGSYFKKQQ</sequence>
<dbReference type="OrthoDB" id="298661at2759"/>
<proteinExistence type="predicted"/>
<comment type="caution">
    <text evidence="2">The sequence shown here is derived from an EMBL/GenBank/DDBJ whole genome shotgun (WGS) entry which is preliminary data.</text>
</comment>
<feature type="domain" description="Protein kinase" evidence="1">
    <location>
        <begin position="90"/>
        <end position="291"/>
    </location>
</feature>
<evidence type="ECO:0000313" key="2">
    <source>
        <dbReference type="EMBL" id="CAD8126893.1"/>
    </source>
</evidence>
<gene>
    <name evidence="2" type="ORF">PSON_ATCC_30995.1.T1710072</name>
</gene>
<evidence type="ECO:0000313" key="3">
    <source>
        <dbReference type="Proteomes" id="UP000692954"/>
    </source>
</evidence>
<dbReference type="GO" id="GO:0005737">
    <property type="term" value="C:cytoplasm"/>
    <property type="evidence" value="ECO:0007669"/>
    <property type="project" value="TreeGrafter"/>
</dbReference>
<dbReference type="SMART" id="SM00220">
    <property type="entry name" value="S_TKc"/>
    <property type="match status" value="1"/>
</dbReference>
<accession>A0A8S1RHY1</accession>
<dbReference type="PANTHER" id="PTHR44167:SF18">
    <property type="entry name" value="PROTEIN KINASE DOMAIN-CONTAINING PROTEIN"/>
    <property type="match status" value="1"/>
</dbReference>
<name>A0A8S1RHY1_9CILI</name>
<dbReference type="InterPro" id="IPR000719">
    <property type="entry name" value="Prot_kinase_dom"/>
</dbReference>